<sequence>MALDPLTTPPQFPPQPRQAKPRSQNGGCRRKNTHRLRRLPGAPPRHLAA</sequence>
<proteinExistence type="predicted"/>
<evidence type="ECO:0000313" key="2">
    <source>
        <dbReference type="EMBL" id="MQY04751.1"/>
    </source>
</evidence>
<dbReference type="Proteomes" id="UP000487268">
    <property type="component" value="Unassembled WGS sequence"/>
</dbReference>
<protein>
    <submittedName>
        <fullName evidence="2">Uncharacterized protein</fullName>
    </submittedName>
</protein>
<evidence type="ECO:0000256" key="1">
    <source>
        <dbReference type="SAM" id="MobiDB-lite"/>
    </source>
</evidence>
<feature type="compositionally biased region" description="Basic residues" evidence="1">
    <location>
        <begin position="28"/>
        <end position="38"/>
    </location>
</feature>
<dbReference type="EMBL" id="WEGH01000002">
    <property type="protein sequence ID" value="MQY04751.1"/>
    <property type="molecule type" value="Genomic_DNA"/>
</dbReference>
<feature type="region of interest" description="Disordered" evidence="1">
    <location>
        <begin position="1"/>
        <end position="49"/>
    </location>
</feature>
<dbReference type="AlphaFoldDB" id="A0A7K0BUC4"/>
<comment type="caution">
    <text evidence="2">The sequence shown here is derived from an EMBL/GenBank/DDBJ whole genome shotgun (WGS) entry which is preliminary data.</text>
</comment>
<evidence type="ECO:0000313" key="3">
    <source>
        <dbReference type="Proteomes" id="UP000487268"/>
    </source>
</evidence>
<organism evidence="2 3">
    <name type="scientific">Actinomadura macrotermitis</name>
    <dbReference type="NCBI Taxonomy" id="2585200"/>
    <lineage>
        <taxon>Bacteria</taxon>
        <taxon>Bacillati</taxon>
        <taxon>Actinomycetota</taxon>
        <taxon>Actinomycetes</taxon>
        <taxon>Streptosporangiales</taxon>
        <taxon>Thermomonosporaceae</taxon>
        <taxon>Actinomadura</taxon>
    </lineage>
</organism>
<accession>A0A7K0BUC4</accession>
<keyword evidence="3" id="KW-1185">Reference proteome</keyword>
<feature type="compositionally biased region" description="Pro residues" evidence="1">
    <location>
        <begin position="7"/>
        <end position="16"/>
    </location>
</feature>
<name>A0A7K0BUC4_9ACTN</name>
<gene>
    <name evidence="2" type="ORF">ACRB68_28130</name>
</gene>
<reference evidence="2 3" key="1">
    <citation type="submission" date="2019-10" db="EMBL/GenBank/DDBJ databases">
        <title>Actinomadura rubteroloni sp. nov. and Actinomadura macrotermitis sp. nov., isolated from the gut of fungus growing-termite Macrotermes natalensis.</title>
        <authorList>
            <person name="Benndorf R."/>
            <person name="Martin K."/>
            <person name="Kuefner M."/>
            <person name="De Beer W."/>
            <person name="Kaster A.-K."/>
            <person name="Vollmers J."/>
            <person name="Poulsen M."/>
            <person name="Beemelmanns C."/>
        </authorList>
    </citation>
    <scope>NUCLEOTIDE SEQUENCE [LARGE SCALE GENOMIC DNA]</scope>
    <source>
        <strain evidence="2 3">RB68</strain>
    </source>
</reference>